<dbReference type="EMBL" id="CAJVPT010002726">
    <property type="protein sequence ID" value="CAG8486487.1"/>
    <property type="molecule type" value="Genomic_DNA"/>
</dbReference>
<organism evidence="1 2">
    <name type="scientific">Acaulospora colombiana</name>
    <dbReference type="NCBI Taxonomy" id="27376"/>
    <lineage>
        <taxon>Eukaryota</taxon>
        <taxon>Fungi</taxon>
        <taxon>Fungi incertae sedis</taxon>
        <taxon>Mucoromycota</taxon>
        <taxon>Glomeromycotina</taxon>
        <taxon>Glomeromycetes</taxon>
        <taxon>Diversisporales</taxon>
        <taxon>Acaulosporaceae</taxon>
        <taxon>Acaulospora</taxon>
    </lineage>
</organism>
<gene>
    <name evidence="1" type="ORF">ACOLOM_LOCUS2208</name>
</gene>
<protein>
    <submittedName>
        <fullName evidence="1">10034_t:CDS:1</fullName>
    </submittedName>
</protein>
<sequence>MSMKFYETLSKDFTKLLEFGDEYNTIIEVGMFPQSKSYKTHSSVLCYRCPYLYNELKGIASENAVKIIRKPDLSVEVFNLLVRESSASSKPDLSRSFSTLSTSTSTSDSTGSSYSLSQFFLSPSSFSRIITEKQAALISTWIDNPDLPYTESTNPYNFQLVLRGSNHGFDHKAFWKKCDMLENIVVIIKIHGTDEIIGGYNPIGWNKRESQSRFSRNSGFTITRMSFIFALKDDAIQDSIVSRVKHVSSAIYNGAPSGYGPSFGSSDLNMIGNFKKDKKCFCIHNSYSAYEKAIRDTKESFSVDEYEIFSLH</sequence>
<evidence type="ECO:0000313" key="1">
    <source>
        <dbReference type="EMBL" id="CAG8486487.1"/>
    </source>
</evidence>
<keyword evidence="2" id="KW-1185">Reference proteome</keyword>
<dbReference type="Proteomes" id="UP000789525">
    <property type="component" value="Unassembled WGS sequence"/>
</dbReference>
<reference evidence="1" key="1">
    <citation type="submission" date="2021-06" db="EMBL/GenBank/DDBJ databases">
        <authorList>
            <person name="Kallberg Y."/>
            <person name="Tangrot J."/>
            <person name="Rosling A."/>
        </authorList>
    </citation>
    <scope>NUCLEOTIDE SEQUENCE</scope>
    <source>
        <strain evidence="1">CL356</strain>
    </source>
</reference>
<comment type="caution">
    <text evidence="1">The sequence shown here is derived from an EMBL/GenBank/DDBJ whole genome shotgun (WGS) entry which is preliminary data.</text>
</comment>
<proteinExistence type="predicted"/>
<name>A0ACA9KSA0_9GLOM</name>
<evidence type="ECO:0000313" key="2">
    <source>
        <dbReference type="Proteomes" id="UP000789525"/>
    </source>
</evidence>
<accession>A0ACA9KSA0</accession>